<proteinExistence type="predicted"/>
<name>A0ABQ4F3B4_9ACTN</name>
<accession>A0ABQ4F3B4</accession>
<evidence type="ECO:0000313" key="3">
    <source>
        <dbReference type="Proteomes" id="UP000621500"/>
    </source>
</evidence>
<dbReference type="EMBL" id="BONX01000071">
    <property type="protein sequence ID" value="GIH01411.1"/>
    <property type="molecule type" value="Genomic_DNA"/>
</dbReference>
<keyword evidence="3" id="KW-1185">Reference proteome</keyword>
<dbReference type="Proteomes" id="UP000621500">
    <property type="component" value="Unassembled WGS sequence"/>
</dbReference>
<protein>
    <submittedName>
        <fullName evidence="2">Uncharacterized protein</fullName>
    </submittedName>
</protein>
<feature type="chain" id="PRO_5045473499" evidence="1">
    <location>
        <begin position="34"/>
        <end position="167"/>
    </location>
</feature>
<gene>
    <name evidence="2" type="ORF">Pma05_79830</name>
</gene>
<keyword evidence="1" id="KW-0732">Signal</keyword>
<evidence type="ECO:0000256" key="1">
    <source>
        <dbReference type="SAM" id="SignalP"/>
    </source>
</evidence>
<organism evidence="2 3">
    <name type="scientific">Plantactinospora mayteni</name>
    <dbReference type="NCBI Taxonomy" id="566021"/>
    <lineage>
        <taxon>Bacteria</taxon>
        <taxon>Bacillati</taxon>
        <taxon>Actinomycetota</taxon>
        <taxon>Actinomycetes</taxon>
        <taxon>Micromonosporales</taxon>
        <taxon>Micromonosporaceae</taxon>
        <taxon>Plantactinospora</taxon>
    </lineage>
</organism>
<feature type="signal peptide" evidence="1">
    <location>
        <begin position="1"/>
        <end position="33"/>
    </location>
</feature>
<dbReference type="RefSeq" id="WP_203862673.1">
    <property type="nucleotide sequence ID" value="NZ_BONX01000071.1"/>
</dbReference>
<comment type="caution">
    <text evidence="2">The sequence shown here is derived from an EMBL/GenBank/DDBJ whole genome shotgun (WGS) entry which is preliminary data.</text>
</comment>
<evidence type="ECO:0000313" key="2">
    <source>
        <dbReference type="EMBL" id="GIH01411.1"/>
    </source>
</evidence>
<reference evidence="2 3" key="1">
    <citation type="submission" date="2021-01" db="EMBL/GenBank/DDBJ databases">
        <title>Whole genome shotgun sequence of Plantactinospora mayteni NBRC 109088.</title>
        <authorList>
            <person name="Komaki H."/>
            <person name="Tamura T."/>
        </authorList>
    </citation>
    <scope>NUCLEOTIDE SEQUENCE [LARGE SCALE GENOMIC DNA]</scope>
    <source>
        <strain evidence="2 3">NBRC 109088</strain>
    </source>
</reference>
<sequence>MRHMTTVRGGLARTRRAVGGALALVTAAFVVFAAPTSAMADESWYDDCVAYASSVCQTGVQVGGPAGEDECATASADMHYTRVCINFDGDYVYVKDGKEDTHSAIAAVTGGTGSVTGRYCRNPYGNGTWARCNFDWTESGEKRVYGGYRVSDSLVHATGAIIVFTGN</sequence>